<dbReference type="NCBIfam" id="TIGR01960">
    <property type="entry name" value="ndhF3_CO2"/>
    <property type="match status" value="1"/>
</dbReference>
<evidence type="ECO:0000313" key="10">
    <source>
        <dbReference type="EMBL" id="MEA5391980.1"/>
    </source>
</evidence>
<feature type="transmembrane region" description="Helical" evidence="7">
    <location>
        <begin position="416"/>
        <end position="434"/>
    </location>
</feature>
<comment type="caution">
    <text evidence="10">The sequence shown here is derived from an EMBL/GenBank/DDBJ whole genome shotgun (WGS) entry which is preliminary data.</text>
</comment>
<organism evidence="10 11">
    <name type="scientific">Cyanobium gracile UHCC 0139</name>
    <dbReference type="NCBI Taxonomy" id="3110308"/>
    <lineage>
        <taxon>Bacteria</taxon>
        <taxon>Bacillati</taxon>
        <taxon>Cyanobacteriota</taxon>
        <taxon>Cyanophyceae</taxon>
        <taxon>Synechococcales</taxon>
        <taxon>Prochlorococcaceae</taxon>
        <taxon>Cyanobium</taxon>
    </lineage>
</organism>
<reference evidence="10 11" key="1">
    <citation type="submission" date="2023-12" db="EMBL/GenBank/DDBJ databases">
        <title>Baltic Sea Cyanobacteria.</title>
        <authorList>
            <person name="Delbaje E."/>
            <person name="Fewer D.P."/>
            <person name="Shishido T.K."/>
        </authorList>
    </citation>
    <scope>NUCLEOTIDE SEQUENCE [LARGE SCALE GENOMIC DNA]</scope>
    <source>
        <strain evidence="10 11">UHCC 0139</strain>
    </source>
</reference>
<dbReference type="RefSeq" id="WP_323305955.1">
    <property type="nucleotide sequence ID" value="NZ_JAYGHX010000007.1"/>
</dbReference>
<dbReference type="InterPro" id="IPR001750">
    <property type="entry name" value="ND/Mrp_TM"/>
</dbReference>
<keyword evidence="3 7" id="KW-1133">Transmembrane helix</keyword>
<dbReference type="Pfam" id="PF00361">
    <property type="entry name" value="Proton_antipo_M"/>
    <property type="match status" value="1"/>
</dbReference>
<protein>
    <submittedName>
        <fullName evidence="10">NAD(P)H-quinone oxidoreductase subunit F</fullName>
    </submittedName>
</protein>
<evidence type="ECO:0000259" key="9">
    <source>
        <dbReference type="Pfam" id="PF00662"/>
    </source>
</evidence>
<evidence type="ECO:0000256" key="5">
    <source>
        <dbReference type="ARBA" id="ARBA00025624"/>
    </source>
</evidence>
<dbReference type="InterPro" id="IPR003945">
    <property type="entry name" value="NU5C-like"/>
</dbReference>
<dbReference type="InterPro" id="IPR010217">
    <property type="entry name" value="NU5C2"/>
</dbReference>
<comment type="subcellular location">
    <subcellularLocation>
        <location evidence="1">Endomembrane system</location>
        <topology evidence="1">Multi-pass membrane protein</topology>
    </subcellularLocation>
    <subcellularLocation>
        <location evidence="6">Membrane</location>
        <topology evidence="6">Multi-pass membrane protein</topology>
    </subcellularLocation>
</comment>
<gene>
    <name evidence="10" type="ORF">VB738_12005</name>
</gene>
<comment type="function">
    <text evidence="5">NDH-1 shuttles electrons from NAD(P)H, via FMN and iron-sulfur (Fe-S) centers, to quinones in the respiratory chain. The immediate electron acceptor for the enzyme in this species is believed to be plastoquinone. Couples the redox reaction to proton translocation (for every two electrons transferred, four hydrogen ions are translocated across the cytoplasmic membrane), and thus conserves the redox energy in a proton gradient.</text>
</comment>
<evidence type="ECO:0000256" key="7">
    <source>
        <dbReference type="SAM" id="Phobius"/>
    </source>
</evidence>
<sequence>MPDTLPLSIQLSWLIPLYGFSGMLLSLPWAAGWIKRNGPRPAAYLNLLVTLLAVLHGSLVLGAVLALGPQHVDIAWFSAADLDLRIGFDLSLTNLAALELVTGLSLVGQVFALGYLDKEWSLARFYALVGFFEGAMAGVVLSSNLFMSYFLLEMLTLSTYLLVGFWYAQPLVVTAARDAFLTKRVGDVLLLMGVVTLSTWAGSLEFNDLYAWSANGTLPALGATLLGLALIAGPMGKCAQFPMHLWLDEAMEGPNPASILRNSVVVTCGAVVLLKVMPLLMISPVAIDVLLAVGTISAVGGALVAISQVDLKRACSYSTTSYLGLVFIAIALQQPFIALLLLFSHALAKAVLFMSVGSVIATTNCQDLTELGGLGSRMPATTTGFLVGAAGLTGLLPLGCFWSFGLMVEGLGSRAPFFAAVVLLTNGLTALNLTRVYRQVFLGAPHPKTRRAPEVNWLMALPMVTVAVLVLVTPLAMARIDRVPGISAFSSGTALALVGSGLAGLLVGSLVPLDTFWSRSVLRPLRVLQDLLAFDFYTDRIYRATIVAFVAGLARITNGFDQLVVNGMVNRIAAVSMGSAQGLKLGVSGRLQTYVFTVVAAIVLLVGSLSWLGG</sequence>
<dbReference type="EMBL" id="JAYGHX010000007">
    <property type="protein sequence ID" value="MEA5391980.1"/>
    <property type="molecule type" value="Genomic_DNA"/>
</dbReference>
<dbReference type="PANTHER" id="PTHR42829:SF2">
    <property type="entry name" value="NADH-UBIQUINONE OXIDOREDUCTASE CHAIN 5"/>
    <property type="match status" value="1"/>
</dbReference>
<evidence type="ECO:0000259" key="8">
    <source>
        <dbReference type="Pfam" id="PF00361"/>
    </source>
</evidence>
<feature type="transmembrane region" description="Helical" evidence="7">
    <location>
        <begin position="95"/>
        <end position="116"/>
    </location>
</feature>
<keyword evidence="11" id="KW-1185">Reference proteome</keyword>
<proteinExistence type="predicted"/>
<keyword evidence="4 7" id="KW-0472">Membrane</keyword>
<keyword evidence="2 6" id="KW-0812">Transmembrane</keyword>
<feature type="transmembrane region" description="Helical" evidence="7">
    <location>
        <begin position="383"/>
        <end position="404"/>
    </location>
</feature>
<dbReference type="InterPro" id="IPR001516">
    <property type="entry name" value="Proton_antipo_N"/>
</dbReference>
<feature type="transmembrane region" description="Helical" evidence="7">
    <location>
        <begin position="593"/>
        <end position="612"/>
    </location>
</feature>
<evidence type="ECO:0000256" key="6">
    <source>
        <dbReference type="RuleBase" id="RU000320"/>
    </source>
</evidence>
<feature type="transmembrane region" description="Helical" evidence="7">
    <location>
        <begin position="128"/>
        <end position="151"/>
    </location>
</feature>
<feature type="transmembrane region" description="Helical" evidence="7">
    <location>
        <begin position="218"/>
        <end position="238"/>
    </location>
</feature>
<dbReference type="Gene3D" id="1.20.5.2700">
    <property type="match status" value="1"/>
</dbReference>
<feature type="transmembrane region" description="Helical" evidence="7">
    <location>
        <begin position="289"/>
        <end position="307"/>
    </location>
</feature>
<evidence type="ECO:0000256" key="4">
    <source>
        <dbReference type="ARBA" id="ARBA00023136"/>
    </source>
</evidence>
<evidence type="ECO:0000313" key="11">
    <source>
        <dbReference type="Proteomes" id="UP001304461"/>
    </source>
</evidence>
<dbReference type="PRINTS" id="PR01434">
    <property type="entry name" value="NADHDHGNASE5"/>
</dbReference>
<feature type="transmembrane region" description="Helical" evidence="7">
    <location>
        <begin position="489"/>
        <end position="513"/>
    </location>
</feature>
<dbReference type="NCBIfam" id="NF005633">
    <property type="entry name" value="PRK07390.1"/>
    <property type="match status" value="1"/>
</dbReference>
<feature type="domain" description="NADH:quinone oxidoreductase/Mrp antiporter transmembrane" evidence="8">
    <location>
        <begin position="142"/>
        <end position="427"/>
    </location>
</feature>
<feature type="transmembrane region" description="Helical" evidence="7">
    <location>
        <begin position="188"/>
        <end position="206"/>
    </location>
</feature>
<feature type="transmembrane region" description="Helical" evidence="7">
    <location>
        <begin position="12"/>
        <end position="31"/>
    </location>
</feature>
<feature type="transmembrane region" description="Helical" evidence="7">
    <location>
        <begin position="43"/>
        <end position="67"/>
    </location>
</feature>
<dbReference type="PANTHER" id="PTHR42829">
    <property type="entry name" value="NADH-UBIQUINONE OXIDOREDUCTASE CHAIN 5"/>
    <property type="match status" value="1"/>
</dbReference>
<name>A0ABU5RW21_9CYAN</name>
<dbReference type="Proteomes" id="UP001304461">
    <property type="component" value="Unassembled WGS sequence"/>
</dbReference>
<feature type="domain" description="NADH-Ubiquinone oxidoreductase (complex I) chain 5 N-terminal" evidence="9">
    <location>
        <begin position="76"/>
        <end position="126"/>
    </location>
</feature>
<dbReference type="Pfam" id="PF00662">
    <property type="entry name" value="Proton_antipo_N"/>
    <property type="match status" value="1"/>
</dbReference>
<evidence type="ECO:0000256" key="2">
    <source>
        <dbReference type="ARBA" id="ARBA00022692"/>
    </source>
</evidence>
<evidence type="ECO:0000256" key="1">
    <source>
        <dbReference type="ARBA" id="ARBA00004127"/>
    </source>
</evidence>
<feature type="transmembrane region" description="Helical" evidence="7">
    <location>
        <begin position="455"/>
        <end position="477"/>
    </location>
</feature>
<accession>A0ABU5RW21</accession>
<evidence type="ECO:0000256" key="3">
    <source>
        <dbReference type="ARBA" id="ARBA00022989"/>
    </source>
</evidence>